<comment type="caution">
    <text evidence="1">The sequence shown here is derived from an EMBL/GenBank/DDBJ whole genome shotgun (WGS) entry which is preliminary data.</text>
</comment>
<sequence length="106" mass="11505">MAPVPLECTRDKGLSNIWSMIPVVSSSSLKCLAAILRGANLLSQTGPVNESTMGHCLVHFTYSQTDVEKYRSQIKDNDLQTMCSVCSPYCEPPGLHLSISTCIEGV</sequence>
<accession>A0A8X6X8C6</accession>
<dbReference type="AlphaFoldDB" id="A0A8X6X8C6"/>
<evidence type="ECO:0000313" key="2">
    <source>
        <dbReference type="Proteomes" id="UP000886998"/>
    </source>
</evidence>
<evidence type="ECO:0000313" key="1">
    <source>
        <dbReference type="EMBL" id="GFY48968.1"/>
    </source>
</evidence>
<proteinExistence type="predicted"/>
<gene>
    <name evidence="1" type="ORF">TNIN_237601</name>
</gene>
<keyword evidence="2" id="KW-1185">Reference proteome</keyword>
<reference evidence="1" key="1">
    <citation type="submission" date="2020-08" db="EMBL/GenBank/DDBJ databases">
        <title>Multicomponent nature underlies the extraordinary mechanical properties of spider dragline silk.</title>
        <authorList>
            <person name="Kono N."/>
            <person name="Nakamura H."/>
            <person name="Mori M."/>
            <person name="Yoshida Y."/>
            <person name="Ohtoshi R."/>
            <person name="Malay A.D."/>
            <person name="Moran D.A.P."/>
            <person name="Tomita M."/>
            <person name="Numata K."/>
            <person name="Arakawa K."/>
        </authorList>
    </citation>
    <scope>NUCLEOTIDE SEQUENCE</scope>
</reference>
<name>A0A8X6X8C6_9ARAC</name>
<dbReference type="Proteomes" id="UP000886998">
    <property type="component" value="Unassembled WGS sequence"/>
</dbReference>
<organism evidence="1 2">
    <name type="scientific">Trichonephila inaurata madagascariensis</name>
    <dbReference type="NCBI Taxonomy" id="2747483"/>
    <lineage>
        <taxon>Eukaryota</taxon>
        <taxon>Metazoa</taxon>
        <taxon>Ecdysozoa</taxon>
        <taxon>Arthropoda</taxon>
        <taxon>Chelicerata</taxon>
        <taxon>Arachnida</taxon>
        <taxon>Araneae</taxon>
        <taxon>Araneomorphae</taxon>
        <taxon>Entelegynae</taxon>
        <taxon>Araneoidea</taxon>
        <taxon>Nephilidae</taxon>
        <taxon>Trichonephila</taxon>
        <taxon>Trichonephila inaurata</taxon>
    </lineage>
</organism>
<protein>
    <submittedName>
        <fullName evidence="1">Uncharacterized protein</fullName>
    </submittedName>
</protein>
<dbReference type="EMBL" id="BMAV01006727">
    <property type="protein sequence ID" value="GFY48968.1"/>
    <property type="molecule type" value="Genomic_DNA"/>
</dbReference>